<feature type="transmembrane region" description="Helical" evidence="7">
    <location>
        <begin position="253"/>
        <end position="273"/>
    </location>
</feature>
<keyword evidence="4 7" id="KW-0812">Transmembrane</keyword>
<feature type="transmembrane region" description="Helical" evidence="7">
    <location>
        <begin position="379"/>
        <end position="397"/>
    </location>
</feature>
<feature type="domain" description="Major facilitator superfamily (MFS) profile" evidence="8">
    <location>
        <begin position="12"/>
        <end position="403"/>
    </location>
</feature>
<dbReference type="Gene3D" id="1.20.1250.20">
    <property type="entry name" value="MFS general substrate transporter like domains"/>
    <property type="match status" value="1"/>
</dbReference>
<dbReference type="EMBL" id="CP060783">
    <property type="protein sequence ID" value="QNP48915.1"/>
    <property type="molecule type" value="Genomic_DNA"/>
</dbReference>
<evidence type="ECO:0000256" key="6">
    <source>
        <dbReference type="ARBA" id="ARBA00023136"/>
    </source>
</evidence>
<accession>A0A7H0GKU9</accession>
<feature type="transmembrane region" description="Helical" evidence="7">
    <location>
        <begin position="137"/>
        <end position="157"/>
    </location>
</feature>
<dbReference type="GO" id="GO:0022857">
    <property type="term" value="F:transmembrane transporter activity"/>
    <property type="evidence" value="ECO:0007669"/>
    <property type="project" value="InterPro"/>
</dbReference>
<feature type="transmembrane region" description="Helical" evidence="7">
    <location>
        <begin position="280"/>
        <end position="299"/>
    </location>
</feature>
<reference evidence="9 10" key="1">
    <citation type="submission" date="2020-08" db="EMBL/GenBank/DDBJ databases">
        <title>Genome sequence of Diaphorobacter aerolatus KACC 16536T.</title>
        <authorList>
            <person name="Hyun D.-W."/>
            <person name="Bae J.-W."/>
        </authorList>
    </citation>
    <scope>NUCLEOTIDE SEQUENCE [LARGE SCALE GENOMIC DNA]</scope>
    <source>
        <strain evidence="9 10">KACC 16536</strain>
    </source>
</reference>
<keyword evidence="10" id="KW-1185">Reference proteome</keyword>
<name>A0A7H0GKU9_9BURK</name>
<dbReference type="InterPro" id="IPR020846">
    <property type="entry name" value="MFS_dom"/>
</dbReference>
<organism evidence="9 10">
    <name type="scientific">Diaphorobacter aerolatus</name>
    <dbReference type="NCBI Taxonomy" id="1288495"/>
    <lineage>
        <taxon>Bacteria</taxon>
        <taxon>Pseudomonadati</taxon>
        <taxon>Pseudomonadota</taxon>
        <taxon>Betaproteobacteria</taxon>
        <taxon>Burkholderiales</taxon>
        <taxon>Comamonadaceae</taxon>
        <taxon>Diaphorobacter</taxon>
    </lineage>
</organism>
<dbReference type="PANTHER" id="PTHR42718">
    <property type="entry name" value="MAJOR FACILITATOR SUPERFAMILY MULTIDRUG TRANSPORTER MFSC"/>
    <property type="match status" value="1"/>
</dbReference>
<evidence type="ECO:0000256" key="2">
    <source>
        <dbReference type="ARBA" id="ARBA00022448"/>
    </source>
</evidence>
<feature type="transmembrane region" description="Helical" evidence="7">
    <location>
        <begin position="337"/>
        <end position="359"/>
    </location>
</feature>
<dbReference type="GO" id="GO:0005886">
    <property type="term" value="C:plasma membrane"/>
    <property type="evidence" value="ECO:0007669"/>
    <property type="project" value="UniProtKB-SubCell"/>
</dbReference>
<dbReference type="InterPro" id="IPR036259">
    <property type="entry name" value="MFS_trans_sf"/>
</dbReference>
<feature type="transmembrane region" description="Helical" evidence="7">
    <location>
        <begin position="101"/>
        <end position="125"/>
    </location>
</feature>
<dbReference type="PANTHER" id="PTHR42718:SF46">
    <property type="entry name" value="BLR6921 PROTEIN"/>
    <property type="match status" value="1"/>
</dbReference>
<gene>
    <name evidence="9" type="ORF">H9K75_01555</name>
</gene>
<dbReference type="Proteomes" id="UP000516028">
    <property type="component" value="Chromosome"/>
</dbReference>
<evidence type="ECO:0000313" key="9">
    <source>
        <dbReference type="EMBL" id="QNP48915.1"/>
    </source>
</evidence>
<evidence type="ECO:0000256" key="5">
    <source>
        <dbReference type="ARBA" id="ARBA00022989"/>
    </source>
</evidence>
<dbReference type="PROSITE" id="PS50850">
    <property type="entry name" value="MFS"/>
    <property type="match status" value="1"/>
</dbReference>
<keyword evidence="3" id="KW-1003">Cell membrane</keyword>
<dbReference type="InterPro" id="IPR011701">
    <property type="entry name" value="MFS"/>
</dbReference>
<keyword evidence="5 7" id="KW-1133">Transmembrane helix</keyword>
<keyword evidence="6 7" id="KW-0472">Membrane</keyword>
<protein>
    <submittedName>
        <fullName evidence="9">MFS transporter</fullName>
    </submittedName>
</protein>
<feature type="transmembrane region" description="Helical" evidence="7">
    <location>
        <begin position="78"/>
        <end position="95"/>
    </location>
</feature>
<dbReference type="SUPFAM" id="SSF103473">
    <property type="entry name" value="MFS general substrate transporter"/>
    <property type="match status" value="1"/>
</dbReference>
<feature type="transmembrane region" description="Helical" evidence="7">
    <location>
        <begin position="47"/>
        <end position="66"/>
    </location>
</feature>
<comment type="subcellular location">
    <subcellularLocation>
        <location evidence="1">Cell membrane</location>
        <topology evidence="1">Multi-pass membrane protein</topology>
    </subcellularLocation>
</comment>
<sequence>MRAPHSPSRKLALLVLTGAYVLSQFYRSYVAVIATQLIDDFRLSPQMFGLFAGALYFTFAIAQLPIGLAFDRFGVRRPVLFCLCVGSVGALLLPLTRSVPVAIIAHVCVGIGCAPLYMGLLNFVLKSGNGAEQVRTITRASALGYVGAIAAGLPLALGVELMGWRWSLAIVGLLMVLAAVGVALTLREDAGTPRNPGIDGAVAGQRSAMTSWVAFSGLVLASFALIAGGTFRMSWGGPYFADIFQFDVVQRGYAMTAASVLAIGWALSIPRVLRFMDTRTLVRCAFAVGVVSALILAQWPARSPWLGVALVCVLFCVGSIHPLVMSQARSVVPQRRLGLWLGVLNSMVFLGVAVSNSAFGWIAEHSERHGILGGPMYSRLFFFTATVMLIGWLGATLSPRVAGGGR</sequence>
<evidence type="ECO:0000313" key="10">
    <source>
        <dbReference type="Proteomes" id="UP000516028"/>
    </source>
</evidence>
<evidence type="ECO:0000256" key="3">
    <source>
        <dbReference type="ARBA" id="ARBA00022475"/>
    </source>
</evidence>
<feature type="transmembrane region" description="Helical" evidence="7">
    <location>
        <begin position="163"/>
        <end position="186"/>
    </location>
</feature>
<evidence type="ECO:0000256" key="4">
    <source>
        <dbReference type="ARBA" id="ARBA00022692"/>
    </source>
</evidence>
<feature type="transmembrane region" description="Helical" evidence="7">
    <location>
        <begin position="212"/>
        <end position="233"/>
    </location>
</feature>
<proteinExistence type="predicted"/>
<dbReference type="KEGG" id="daer:H9K75_01555"/>
<evidence type="ECO:0000259" key="8">
    <source>
        <dbReference type="PROSITE" id="PS50850"/>
    </source>
</evidence>
<dbReference type="Pfam" id="PF07690">
    <property type="entry name" value="MFS_1"/>
    <property type="match status" value="1"/>
</dbReference>
<feature type="transmembrane region" description="Helical" evidence="7">
    <location>
        <begin position="305"/>
        <end position="325"/>
    </location>
</feature>
<dbReference type="AlphaFoldDB" id="A0A7H0GKU9"/>
<keyword evidence="2" id="KW-0813">Transport</keyword>
<dbReference type="RefSeq" id="WP_187724507.1">
    <property type="nucleotide sequence ID" value="NZ_CP060783.1"/>
</dbReference>
<evidence type="ECO:0000256" key="1">
    <source>
        <dbReference type="ARBA" id="ARBA00004651"/>
    </source>
</evidence>
<evidence type="ECO:0000256" key="7">
    <source>
        <dbReference type="SAM" id="Phobius"/>
    </source>
</evidence>